<evidence type="ECO:0000256" key="3">
    <source>
        <dbReference type="SAM" id="SignalP"/>
    </source>
</evidence>
<dbReference type="AlphaFoldDB" id="A0A0E0QG36"/>
<feature type="signal peptide" evidence="3">
    <location>
        <begin position="1"/>
        <end position="16"/>
    </location>
</feature>
<dbReference type="InterPro" id="IPR029058">
    <property type="entry name" value="AB_hydrolase_fold"/>
</dbReference>
<dbReference type="Proteomes" id="UP000008022">
    <property type="component" value="Unassembled WGS sequence"/>
</dbReference>
<feature type="chain" id="PRO_5002371334" description="Dienelactone hydrolase domain-containing protein" evidence="3">
    <location>
        <begin position="17"/>
        <end position="641"/>
    </location>
</feature>
<evidence type="ECO:0000313" key="6">
    <source>
        <dbReference type="Proteomes" id="UP000008022"/>
    </source>
</evidence>
<proteinExistence type="predicted"/>
<sequence length="641" mass="69147">MAPSSLLLCWSILCLAVAGGGGGGAATSADSLRLPCLDNPPELTADGDGEAGVVIDDLAGFPAYVTGDVHSGRAIILASDIYGFEAPLLRDNADKVGEAGYYVVVPDFFHGQPYNGDPSINVTKWITLHSPVKAAEDAKSIFAALKREGKSVIGIGVSAQVQLAAKFAVEVAKTNEVEAIVISHPSEVIADDMKGVKCPIEILGGQNDPITPPSLVDQFVNVLRQTTERWEFNPTHMHVFSSSNMQINHMATASLSLLILCLAALAAAAGAAAAAAPPRLQCFEHPPDMKAAGGGEAGVVVHDLAGYEAYVTGAAHSDRAVVLASDLVMPDINYVVVPDLFHGDPATTSVNFTEWLESHSPVKEAEKAKSIFAFLRNEGKSVVGVGGYCWGGKFAVTVAKTNEVEAVVISHPYAVTADDMKEVKWPIEILGGQNDTVTPPRLVYQYVHALRQRNDIDFYAKIFPGVSHGFAGRYNTSDPFAVETGKQALALMLDWFQKHLNILQDWRRQPRRDLPKSRSCRSPPTSPFPTPVRISPVVATHNHLRRSLRYRNTLRLPSLSISHPPKIFCQQSAAVRRYLSPTLRGVQPLQTIAKKALPPSLRLSAQSASTRWSTERLWCGHEFQLGSGSGASLLFSFPCRH</sequence>
<accession>A0A0E0QG36</accession>
<keyword evidence="2" id="KW-1133">Transmembrane helix</keyword>
<evidence type="ECO:0000256" key="2">
    <source>
        <dbReference type="SAM" id="Phobius"/>
    </source>
</evidence>
<evidence type="ECO:0000313" key="5">
    <source>
        <dbReference type="EnsemblPlants" id="ORUFI08G08230.1"/>
    </source>
</evidence>
<dbReference type="HOGENOM" id="CLU_443054_0_0_1"/>
<keyword evidence="2" id="KW-0472">Membrane</keyword>
<dbReference type="PANTHER" id="PTHR17630:SF56">
    <property type="entry name" value="ENDO-1,3_1,4-BETA-D-GLUCANASE"/>
    <property type="match status" value="1"/>
</dbReference>
<dbReference type="Gene3D" id="3.40.50.1820">
    <property type="entry name" value="alpha/beta hydrolase"/>
    <property type="match status" value="2"/>
</dbReference>
<dbReference type="STRING" id="4529.A0A0E0QG36"/>
<dbReference type="SUPFAM" id="SSF53474">
    <property type="entry name" value="alpha/beta-Hydrolases"/>
    <property type="match status" value="2"/>
</dbReference>
<feature type="domain" description="Dienelactone hydrolase" evidence="4">
    <location>
        <begin position="335"/>
        <end position="499"/>
    </location>
</feature>
<feature type="region of interest" description="Disordered" evidence="1">
    <location>
        <begin position="511"/>
        <end position="533"/>
    </location>
</feature>
<dbReference type="PANTHER" id="PTHR17630">
    <property type="entry name" value="DIENELACTONE HYDROLASE"/>
    <property type="match status" value="1"/>
</dbReference>
<keyword evidence="2" id="KW-0812">Transmembrane</keyword>
<dbReference type="Gramene" id="ORUFI08G08230.1">
    <property type="protein sequence ID" value="ORUFI08G08230.1"/>
    <property type="gene ID" value="ORUFI08G08230"/>
</dbReference>
<keyword evidence="3" id="KW-0732">Signal</keyword>
<dbReference type="GO" id="GO:0016787">
    <property type="term" value="F:hydrolase activity"/>
    <property type="evidence" value="ECO:0007669"/>
    <property type="project" value="InterPro"/>
</dbReference>
<organism evidence="5 6">
    <name type="scientific">Oryza rufipogon</name>
    <name type="common">Brownbeard rice</name>
    <name type="synonym">Asian wild rice</name>
    <dbReference type="NCBI Taxonomy" id="4529"/>
    <lineage>
        <taxon>Eukaryota</taxon>
        <taxon>Viridiplantae</taxon>
        <taxon>Streptophyta</taxon>
        <taxon>Embryophyta</taxon>
        <taxon>Tracheophyta</taxon>
        <taxon>Spermatophyta</taxon>
        <taxon>Magnoliopsida</taxon>
        <taxon>Liliopsida</taxon>
        <taxon>Poales</taxon>
        <taxon>Poaceae</taxon>
        <taxon>BOP clade</taxon>
        <taxon>Oryzoideae</taxon>
        <taxon>Oryzeae</taxon>
        <taxon>Oryzinae</taxon>
        <taxon>Oryza</taxon>
    </lineage>
</organism>
<protein>
    <recommendedName>
        <fullName evidence="4">Dienelactone hydrolase domain-containing protein</fullName>
    </recommendedName>
</protein>
<reference evidence="6" key="1">
    <citation type="submission" date="2013-06" db="EMBL/GenBank/DDBJ databases">
        <authorList>
            <person name="Zhao Q."/>
        </authorList>
    </citation>
    <scope>NUCLEOTIDE SEQUENCE</scope>
    <source>
        <strain evidence="6">cv. W1943</strain>
    </source>
</reference>
<name>A0A0E0QG36_ORYRU</name>
<dbReference type="eggNOG" id="KOG3043">
    <property type="taxonomic scope" value="Eukaryota"/>
</dbReference>
<feature type="transmembrane region" description="Helical" evidence="2">
    <location>
        <begin position="255"/>
        <end position="276"/>
    </location>
</feature>
<dbReference type="EnsemblPlants" id="ORUFI08G08230.1">
    <property type="protein sequence ID" value="ORUFI08G08230.1"/>
    <property type="gene ID" value="ORUFI08G08230"/>
</dbReference>
<dbReference type="Pfam" id="PF01738">
    <property type="entry name" value="DLH"/>
    <property type="match status" value="2"/>
</dbReference>
<feature type="domain" description="Dienelactone hydrolase" evidence="4">
    <location>
        <begin position="62"/>
        <end position="246"/>
    </location>
</feature>
<dbReference type="InterPro" id="IPR002925">
    <property type="entry name" value="Dienelactn_hydro"/>
</dbReference>
<keyword evidence="6" id="KW-1185">Reference proteome</keyword>
<reference evidence="5" key="2">
    <citation type="submission" date="2015-06" db="UniProtKB">
        <authorList>
            <consortium name="EnsemblPlants"/>
        </authorList>
    </citation>
    <scope>IDENTIFICATION</scope>
</reference>
<evidence type="ECO:0000256" key="1">
    <source>
        <dbReference type="SAM" id="MobiDB-lite"/>
    </source>
</evidence>
<evidence type="ECO:0000259" key="4">
    <source>
        <dbReference type="Pfam" id="PF01738"/>
    </source>
</evidence>